<evidence type="ECO:0008006" key="5">
    <source>
        <dbReference type="Google" id="ProtNLM"/>
    </source>
</evidence>
<accession>A0A926NVF7</accession>
<dbReference type="AlphaFoldDB" id="A0A926NVF7"/>
<organism evidence="3 4">
    <name type="scientific">Roseibium aggregatum</name>
    <dbReference type="NCBI Taxonomy" id="187304"/>
    <lineage>
        <taxon>Bacteria</taxon>
        <taxon>Pseudomonadati</taxon>
        <taxon>Pseudomonadota</taxon>
        <taxon>Alphaproteobacteria</taxon>
        <taxon>Hyphomicrobiales</taxon>
        <taxon>Stappiaceae</taxon>
        <taxon>Roseibium</taxon>
    </lineage>
</organism>
<evidence type="ECO:0000313" key="4">
    <source>
        <dbReference type="Proteomes" id="UP000598467"/>
    </source>
</evidence>
<protein>
    <recommendedName>
        <fullName evidence="5">Carboxypeptidase regulatory-like domain-containing protein</fullName>
    </recommendedName>
</protein>
<gene>
    <name evidence="3" type="ORF">HK439_06825</name>
</gene>
<proteinExistence type="predicted"/>
<reference evidence="3" key="1">
    <citation type="submission" date="2020-05" db="EMBL/GenBank/DDBJ databases">
        <title>Identification of trans-AT polyketide cluster in two marine bacteria, producers of a novel glutaramide-containing polyketide sesbanimide D and analogs.</title>
        <authorList>
            <person name="Kacar D."/>
            <person name="Rodriguez P."/>
            <person name="Canedo L."/>
            <person name="Gonzalez E."/>
            <person name="Galan B."/>
            <person name="De La Calle F."/>
            <person name="Garcia J.L."/>
        </authorList>
    </citation>
    <scope>NUCLEOTIDE SEQUENCE</scope>
    <source>
        <strain evidence="3">PHM038</strain>
    </source>
</reference>
<feature type="region of interest" description="Disordered" evidence="1">
    <location>
        <begin position="49"/>
        <end position="87"/>
    </location>
</feature>
<evidence type="ECO:0000256" key="1">
    <source>
        <dbReference type="SAM" id="MobiDB-lite"/>
    </source>
</evidence>
<dbReference type="EMBL" id="JABFCZ010000006">
    <property type="protein sequence ID" value="MBD1545969.1"/>
    <property type="molecule type" value="Genomic_DNA"/>
</dbReference>
<evidence type="ECO:0000256" key="2">
    <source>
        <dbReference type="SAM" id="SignalP"/>
    </source>
</evidence>
<evidence type="ECO:0000313" key="3">
    <source>
        <dbReference type="EMBL" id="MBD1545969.1"/>
    </source>
</evidence>
<name>A0A926NVF7_9HYPH</name>
<sequence>MGKHRALWKLAAVVLVLMGWASIAGAQGAGAQTPERSVPVVPPFVIAQSQPAPKEKPPAQGGPSYPPKYDIDKAMGSKGKSSPTTPETNSVAIVLYMPATGVYKARRVLVFGPGFPSFKVARVRGSAFWESLFYSSFARNQTIRIHLVHNGKSVRRMTATTDGNGYFSFDLKVNAKGSQPVRIFNIEVRRRLTKGLAPPEYYKVPGQTATGGTVPPDVKKQLPTETDWKVSFWNAASKLNAIKKDIEFNKVGEQGTPNLDQWRKNHKAGRDNINALSLLIDLSTSPATATAQAFENANTTWKRLTGKPLPFVQPKAKVVKNALKSGNGFFSYAKRLRESAQGELSK</sequence>
<dbReference type="Proteomes" id="UP000598467">
    <property type="component" value="Unassembled WGS sequence"/>
</dbReference>
<dbReference type="RefSeq" id="WP_190290638.1">
    <property type="nucleotide sequence ID" value="NZ_JABFCZ010000006.1"/>
</dbReference>
<feature type="chain" id="PRO_5037578374" description="Carboxypeptidase regulatory-like domain-containing protein" evidence="2">
    <location>
        <begin position="27"/>
        <end position="346"/>
    </location>
</feature>
<keyword evidence="2" id="KW-0732">Signal</keyword>
<feature type="signal peptide" evidence="2">
    <location>
        <begin position="1"/>
        <end position="26"/>
    </location>
</feature>
<comment type="caution">
    <text evidence="3">The sequence shown here is derived from an EMBL/GenBank/DDBJ whole genome shotgun (WGS) entry which is preliminary data.</text>
</comment>